<evidence type="ECO:0000256" key="5">
    <source>
        <dbReference type="ARBA" id="ARBA00022777"/>
    </source>
</evidence>
<keyword evidence="5" id="KW-0418">Kinase</keyword>
<evidence type="ECO:0000256" key="1">
    <source>
        <dbReference type="ARBA" id="ARBA00000085"/>
    </source>
</evidence>
<dbReference type="InterPro" id="IPR005467">
    <property type="entry name" value="His_kinase_dom"/>
</dbReference>
<dbReference type="SUPFAM" id="SSF47384">
    <property type="entry name" value="Homodimeric domain of signal transducing histidine kinase"/>
    <property type="match status" value="1"/>
</dbReference>
<dbReference type="InterPro" id="IPR004358">
    <property type="entry name" value="Sig_transdc_His_kin-like_C"/>
</dbReference>
<reference evidence="7" key="1">
    <citation type="submission" date="2020-02" db="EMBL/GenBank/DDBJ databases">
        <authorList>
            <person name="Meier V. D."/>
        </authorList>
    </citation>
    <scope>NUCLEOTIDE SEQUENCE</scope>
    <source>
        <strain evidence="7">AVDCRST_MAG95</strain>
    </source>
</reference>
<dbReference type="EC" id="2.7.13.3" evidence="2"/>
<dbReference type="InterPro" id="IPR003594">
    <property type="entry name" value="HATPase_dom"/>
</dbReference>
<evidence type="ECO:0000313" key="7">
    <source>
        <dbReference type="EMBL" id="CAA9285808.1"/>
    </source>
</evidence>
<protein>
    <recommendedName>
        <fullName evidence="2">histidine kinase</fullName>
        <ecNumber evidence="2">2.7.13.3</ecNumber>
    </recommendedName>
</protein>
<sequence length="261" mass="29612">MVKWFGTCTDIQEQKQIEQLLLTKNEELKKINEDLDQFVYTASHDLKLPIINMASIFDELKQSATYQDPEADQLIALFQKALQQIYGTINDLSEIGKFQKNVYNTIEPVHLPTLTDEVKASIQELIATSAAQITTDFSQVPYLPFSKVNLKSIIYNLLSNAIKYQVPGRPPVILLKSYVYSPDYLALSITDNGLGIDLDKHQKKLFQMYKRLHNHVPGSGLGLYIIHRIMTNNKGLIEVESTVNKGTTFRLLFPHNPTISA</sequence>
<dbReference type="PROSITE" id="PS50109">
    <property type="entry name" value="HIS_KIN"/>
    <property type="match status" value="1"/>
</dbReference>
<dbReference type="SMART" id="SM00387">
    <property type="entry name" value="HATPase_c"/>
    <property type="match status" value="1"/>
</dbReference>
<dbReference type="PANTHER" id="PTHR43304:SF1">
    <property type="entry name" value="PAC DOMAIN-CONTAINING PROTEIN"/>
    <property type="match status" value="1"/>
</dbReference>
<keyword evidence="4" id="KW-0808">Transferase</keyword>
<dbReference type="EMBL" id="CADCTJ010001140">
    <property type="protein sequence ID" value="CAA9285808.1"/>
    <property type="molecule type" value="Genomic_DNA"/>
</dbReference>
<dbReference type="AlphaFoldDB" id="A0A6J4JS26"/>
<dbReference type="Pfam" id="PF02518">
    <property type="entry name" value="HATPase_c"/>
    <property type="match status" value="1"/>
</dbReference>
<accession>A0A6J4JS26</accession>
<dbReference type="InterPro" id="IPR036097">
    <property type="entry name" value="HisK_dim/P_sf"/>
</dbReference>
<dbReference type="Gene3D" id="1.10.287.130">
    <property type="match status" value="1"/>
</dbReference>
<dbReference type="PANTHER" id="PTHR43304">
    <property type="entry name" value="PHYTOCHROME-LIKE PROTEIN CPH1"/>
    <property type="match status" value="1"/>
</dbReference>
<evidence type="ECO:0000256" key="4">
    <source>
        <dbReference type="ARBA" id="ARBA00022679"/>
    </source>
</evidence>
<dbReference type="InterPro" id="IPR052162">
    <property type="entry name" value="Sensor_kinase/Photoreceptor"/>
</dbReference>
<name>A0A6J4JS26_9BACT</name>
<evidence type="ECO:0000259" key="6">
    <source>
        <dbReference type="PROSITE" id="PS50109"/>
    </source>
</evidence>
<dbReference type="GO" id="GO:0000155">
    <property type="term" value="F:phosphorelay sensor kinase activity"/>
    <property type="evidence" value="ECO:0007669"/>
    <property type="project" value="InterPro"/>
</dbReference>
<dbReference type="PRINTS" id="PR00344">
    <property type="entry name" value="BCTRLSENSOR"/>
</dbReference>
<keyword evidence="3" id="KW-0597">Phosphoprotein</keyword>
<feature type="domain" description="Histidine kinase" evidence="6">
    <location>
        <begin position="41"/>
        <end position="257"/>
    </location>
</feature>
<comment type="catalytic activity">
    <reaction evidence="1">
        <text>ATP + protein L-histidine = ADP + protein N-phospho-L-histidine.</text>
        <dbReference type="EC" id="2.7.13.3"/>
    </reaction>
</comment>
<gene>
    <name evidence="7" type="ORF">AVDCRST_MAG95-3640</name>
</gene>
<evidence type="ECO:0000256" key="3">
    <source>
        <dbReference type="ARBA" id="ARBA00022553"/>
    </source>
</evidence>
<dbReference type="InterPro" id="IPR036890">
    <property type="entry name" value="HATPase_C_sf"/>
</dbReference>
<dbReference type="InterPro" id="IPR003661">
    <property type="entry name" value="HisK_dim/P_dom"/>
</dbReference>
<organism evidence="7">
    <name type="scientific">uncultured Adhaeribacter sp</name>
    <dbReference type="NCBI Taxonomy" id="448109"/>
    <lineage>
        <taxon>Bacteria</taxon>
        <taxon>Pseudomonadati</taxon>
        <taxon>Bacteroidota</taxon>
        <taxon>Cytophagia</taxon>
        <taxon>Cytophagales</taxon>
        <taxon>Hymenobacteraceae</taxon>
        <taxon>Adhaeribacter</taxon>
        <taxon>environmental samples</taxon>
    </lineage>
</organism>
<evidence type="ECO:0000256" key="2">
    <source>
        <dbReference type="ARBA" id="ARBA00012438"/>
    </source>
</evidence>
<dbReference type="Gene3D" id="3.30.565.10">
    <property type="entry name" value="Histidine kinase-like ATPase, C-terminal domain"/>
    <property type="match status" value="1"/>
</dbReference>
<proteinExistence type="predicted"/>
<dbReference type="CDD" id="cd00082">
    <property type="entry name" value="HisKA"/>
    <property type="match status" value="1"/>
</dbReference>
<dbReference type="SUPFAM" id="SSF55874">
    <property type="entry name" value="ATPase domain of HSP90 chaperone/DNA topoisomerase II/histidine kinase"/>
    <property type="match status" value="1"/>
</dbReference>